<dbReference type="InterPro" id="IPR017975">
    <property type="entry name" value="Tubulin_CS"/>
</dbReference>
<comment type="function">
    <text evidence="9">Tubulin is the major constituent of microtubules, a cylinder consisting of laterally associated linear protofilaments composed of alpha- and beta-tubulin heterodimers. Microtubules grow by the addition of GTP-tubulin dimers to the microtubule end, where a stabilizing cap forms. Below the cap, tubulin dimers are in GDP-bound state, owing to GTPase activity of alpha-tubulin.</text>
</comment>
<dbReference type="InterPro" id="IPR023123">
    <property type="entry name" value="Tubulin_C"/>
</dbReference>
<sequence length="700" mass="77737">MVDLEPTVVDEVRTGTYRQLFHPEQLISGKEDAANNFARGHYTVGKEIVDLVLDRIRKLADNCTGLQGFMVFNTCGGGTGSGLGCLLLERLSVDYGKKSKISFTVWFQTNLVPYPRIHFMLSSYAPIISAEKAYHEQLSVAEITMSVFEPASMFVKCDPRHGKYMACCMMYRGDVVPKDVNASVATIKTKRTIQFVDWCPTGFKVGINYQPPTVVPGGDLAKVMRACCMISNSTAIAEVFSRCDHKFDLMYSKRAFVHHYVGEGMEEGEFSEAREDLAALEKDYEEVGIETAEGEGEEEEGYGALCIHLGQGGVQIGNACWELFCLEHGIQPDGQMRQVDFLDLSSHRDQRVVTIGGGDDAFNTFFSETGAGKHVPRCVMVDLEPTVVDEVRTGTYRQLFHPEQLISGKEDAANNFARGHYTVGKEIVDLVLDRIRKLADNCTGLQGFMVFNTCGGGTGSGLGCLLLERLSVDYGKKSKISFTVWFQTNLVPYPRIHFMLSSYAPIISAEKAYHEQLSVAEITMSVFEPASMFVKCDPRHGKYMACCMMYRGDVVPKDVNASVATIKTKRTIQFVDWCPTGFKVGINYQPPTVVPGGDLAKVMRACCMISNSTAIAEVFSRCDHKFDLMYSKRAFVHHYVGEGMEEGEFSEAREDLAALEKDYEEVGIETAEGEGEEEAWLQLVSFFILLLLVVVVVVVC</sequence>
<keyword evidence="11" id="KW-0812">Transmembrane</keyword>
<dbReference type="FunFam" id="3.30.1330.20:FF:000001">
    <property type="entry name" value="Tubulin alpha chain"/>
    <property type="match status" value="2"/>
</dbReference>
<evidence type="ECO:0000256" key="6">
    <source>
        <dbReference type="ARBA" id="ARBA00022741"/>
    </source>
</evidence>
<dbReference type="Pfam" id="PF00091">
    <property type="entry name" value="Tubulin"/>
    <property type="match status" value="2"/>
</dbReference>
<keyword evidence="11" id="KW-0472">Membrane</keyword>
<dbReference type="InterPro" id="IPR003008">
    <property type="entry name" value="Tubulin_FtsZ_GTPase"/>
</dbReference>
<dbReference type="SUPFAM" id="SSF55307">
    <property type="entry name" value="Tubulin C-terminal domain-like"/>
    <property type="match status" value="2"/>
</dbReference>
<dbReference type="PRINTS" id="PR01162">
    <property type="entry name" value="ALPHATUBULIN"/>
</dbReference>
<keyword evidence="6" id="KW-0547">Nucleotide-binding</keyword>
<evidence type="ECO:0000256" key="7">
    <source>
        <dbReference type="ARBA" id="ARBA00022801"/>
    </source>
</evidence>
<dbReference type="SMART" id="SM00864">
    <property type="entry name" value="Tubulin"/>
    <property type="match status" value="2"/>
</dbReference>
<dbReference type="FunFam" id="1.10.287.600:FF:000005">
    <property type="entry name" value="Tubulin alpha chain"/>
    <property type="match status" value="1"/>
</dbReference>
<evidence type="ECO:0000256" key="1">
    <source>
        <dbReference type="ARBA" id="ARBA00001946"/>
    </source>
</evidence>
<dbReference type="EMBL" id="CAJNNW010024470">
    <property type="protein sequence ID" value="CAE8672646.1"/>
    <property type="molecule type" value="Genomic_DNA"/>
</dbReference>
<dbReference type="PROSITE" id="PS00227">
    <property type="entry name" value="TUBULIN"/>
    <property type="match status" value="2"/>
</dbReference>
<dbReference type="Gene3D" id="3.30.1330.20">
    <property type="entry name" value="Tubulin/FtsZ, C-terminal domain"/>
    <property type="match status" value="2"/>
</dbReference>
<evidence type="ECO:0000256" key="9">
    <source>
        <dbReference type="ARBA" id="ARBA00034296"/>
    </source>
</evidence>
<evidence type="ECO:0000313" key="14">
    <source>
        <dbReference type="EMBL" id="CAE8672646.1"/>
    </source>
</evidence>
<keyword evidence="7" id="KW-0378">Hydrolase</keyword>
<gene>
    <name evidence="14" type="ORF">PGLA2088_LOCUS18163</name>
</gene>
<comment type="catalytic activity">
    <reaction evidence="10">
        <text>GTP + H2O = GDP + phosphate + H(+)</text>
        <dbReference type="Rhea" id="RHEA:19669"/>
        <dbReference type="ChEBI" id="CHEBI:15377"/>
        <dbReference type="ChEBI" id="CHEBI:15378"/>
        <dbReference type="ChEBI" id="CHEBI:37565"/>
        <dbReference type="ChEBI" id="CHEBI:43474"/>
        <dbReference type="ChEBI" id="CHEBI:58189"/>
    </reaction>
    <physiologicalReaction direction="left-to-right" evidence="10">
        <dbReference type="Rhea" id="RHEA:19670"/>
    </physiologicalReaction>
</comment>
<dbReference type="GO" id="GO:0016787">
    <property type="term" value="F:hydrolase activity"/>
    <property type="evidence" value="ECO:0007669"/>
    <property type="project" value="UniProtKB-KW"/>
</dbReference>
<dbReference type="AlphaFoldDB" id="A0A813JBS1"/>
<feature type="domain" description="Tubulin/FtsZ GTPase" evidence="12">
    <location>
        <begin position="1"/>
        <end position="151"/>
    </location>
</feature>
<evidence type="ECO:0008006" key="16">
    <source>
        <dbReference type="Google" id="ProtNLM"/>
    </source>
</evidence>
<dbReference type="InterPro" id="IPR037103">
    <property type="entry name" value="Tubulin/FtsZ-like_C"/>
</dbReference>
<dbReference type="Gene3D" id="1.10.287.600">
    <property type="entry name" value="Helix hairpin bin"/>
    <property type="match status" value="2"/>
</dbReference>
<keyword evidence="5" id="KW-0493">Microtubule</keyword>
<organism evidence="14 15">
    <name type="scientific">Polarella glacialis</name>
    <name type="common">Dinoflagellate</name>
    <dbReference type="NCBI Taxonomy" id="89957"/>
    <lineage>
        <taxon>Eukaryota</taxon>
        <taxon>Sar</taxon>
        <taxon>Alveolata</taxon>
        <taxon>Dinophyceae</taxon>
        <taxon>Suessiales</taxon>
        <taxon>Suessiaceae</taxon>
        <taxon>Polarella</taxon>
    </lineage>
</organism>
<evidence type="ECO:0000256" key="4">
    <source>
        <dbReference type="ARBA" id="ARBA00022490"/>
    </source>
</evidence>
<dbReference type="InterPro" id="IPR008280">
    <property type="entry name" value="Tub_FtsZ_C"/>
</dbReference>
<dbReference type="PANTHER" id="PTHR11588">
    <property type="entry name" value="TUBULIN"/>
    <property type="match status" value="1"/>
</dbReference>
<dbReference type="InterPro" id="IPR018316">
    <property type="entry name" value="Tubulin/FtsZ_2-layer-sand-dom"/>
</dbReference>
<reference evidence="14" key="1">
    <citation type="submission" date="2021-02" db="EMBL/GenBank/DDBJ databases">
        <authorList>
            <person name="Dougan E. K."/>
            <person name="Rhodes N."/>
            <person name="Thang M."/>
            <person name="Chan C."/>
        </authorList>
    </citation>
    <scope>NUCLEOTIDE SEQUENCE</scope>
</reference>
<feature type="domain" description="Tubulin/FtsZ 2-layer sandwich" evidence="13">
    <location>
        <begin position="107"/>
        <end position="245"/>
    </location>
</feature>
<accession>A0A813JBS1</accession>
<dbReference type="GO" id="GO:0005200">
    <property type="term" value="F:structural constituent of cytoskeleton"/>
    <property type="evidence" value="ECO:0007669"/>
    <property type="project" value="InterPro"/>
</dbReference>
<keyword evidence="8" id="KW-0342">GTP-binding</keyword>
<protein>
    <recommendedName>
        <fullName evidence="16">Tubulin alpha chain</fullName>
    </recommendedName>
</protein>
<name>A0A813JBS1_POLGL</name>
<dbReference type="PRINTS" id="PR01161">
    <property type="entry name" value="TUBULIN"/>
</dbReference>
<dbReference type="SMART" id="SM00865">
    <property type="entry name" value="Tubulin_C"/>
    <property type="match status" value="2"/>
</dbReference>
<feature type="domain" description="Tubulin/FtsZ GTPase" evidence="12">
    <location>
        <begin position="362"/>
        <end position="530"/>
    </location>
</feature>
<dbReference type="FunFam" id="1.10.287.600:FF:000001">
    <property type="entry name" value="Tubulin alpha chain"/>
    <property type="match status" value="1"/>
</dbReference>
<dbReference type="SUPFAM" id="SSF52490">
    <property type="entry name" value="Tubulin nucleotide-binding domain-like"/>
    <property type="match status" value="2"/>
</dbReference>
<dbReference type="GO" id="GO:0007017">
    <property type="term" value="P:microtubule-based process"/>
    <property type="evidence" value="ECO:0007669"/>
    <property type="project" value="InterPro"/>
</dbReference>
<dbReference type="InterPro" id="IPR002452">
    <property type="entry name" value="Alpha_tubulin"/>
</dbReference>
<evidence type="ECO:0000256" key="11">
    <source>
        <dbReference type="SAM" id="Phobius"/>
    </source>
</evidence>
<dbReference type="InterPro" id="IPR036525">
    <property type="entry name" value="Tubulin/FtsZ_GTPase_sf"/>
</dbReference>
<evidence type="ECO:0000256" key="2">
    <source>
        <dbReference type="ARBA" id="ARBA00009636"/>
    </source>
</evidence>
<evidence type="ECO:0000256" key="8">
    <source>
        <dbReference type="ARBA" id="ARBA00023134"/>
    </source>
</evidence>
<dbReference type="Gene3D" id="3.40.50.1440">
    <property type="entry name" value="Tubulin/FtsZ, GTPase domain"/>
    <property type="match status" value="2"/>
</dbReference>
<comment type="caution">
    <text evidence="14">The sequence shown here is derived from an EMBL/GenBank/DDBJ whole genome shotgun (WGS) entry which is preliminary data.</text>
</comment>
<proteinExistence type="inferred from homology"/>
<comment type="subunit">
    <text evidence="3">Dimer of alpha and beta chains. A typical microtubule is a hollow water-filled tube with an outer diameter of 25 nm and an inner diameter of 15 nM. Alpha-beta heterodimers associate head-to-tail to form protofilaments running lengthwise along the microtubule wall with the beta-tubulin subunit facing the microtubule plus end conferring a structural polarity. Microtubules usually have 13 protofilaments but different protofilament numbers can be found in some organisms and specialized cells.</text>
</comment>
<dbReference type="InterPro" id="IPR000217">
    <property type="entry name" value="Tubulin"/>
</dbReference>
<comment type="cofactor">
    <cofactor evidence="1">
        <name>Mg(2+)</name>
        <dbReference type="ChEBI" id="CHEBI:18420"/>
    </cofactor>
</comment>
<keyword evidence="4" id="KW-0963">Cytoplasm</keyword>
<keyword evidence="11" id="KW-1133">Transmembrane helix</keyword>
<evidence type="ECO:0000256" key="3">
    <source>
        <dbReference type="ARBA" id="ARBA00011747"/>
    </source>
</evidence>
<evidence type="ECO:0000313" key="15">
    <source>
        <dbReference type="Proteomes" id="UP000626109"/>
    </source>
</evidence>
<dbReference type="GO" id="GO:0005525">
    <property type="term" value="F:GTP binding"/>
    <property type="evidence" value="ECO:0007669"/>
    <property type="project" value="UniProtKB-KW"/>
</dbReference>
<feature type="transmembrane region" description="Helical" evidence="11">
    <location>
        <begin position="679"/>
        <end position="699"/>
    </location>
</feature>
<dbReference type="Pfam" id="PF03953">
    <property type="entry name" value="Tubulin_C"/>
    <property type="match status" value="2"/>
</dbReference>
<feature type="domain" description="Tubulin/FtsZ 2-layer sandwich" evidence="13">
    <location>
        <begin position="486"/>
        <end position="624"/>
    </location>
</feature>
<evidence type="ECO:0000256" key="10">
    <source>
        <dbReference type="ARBA" id="ARBA00049117"/>
    </source>
</evidence>
<dbReference type="Proteomes" id="UP000626109">
    <property type="component" value="Unassembled WGS sequence"/>
</dbReference>
<comment type="similarity">
    <text evidence="2">Belongs to the tubulin family.</text>
</comment>
<evidence type="ECO:0000256" key="5">
    <source>
        <dbReference type="ARBA" id="ARBA00022701"/>
    </source>
</evidence>
<dbReference type="CDD" id="cd02186">
    <property type="entry name" value="alpha_tubulin"/>
    <property type="match status" value="2"/>
</dbReference>
<dbReference type="GO" id="GO:0005874">
    <property type="term" value="C:microtubule"/>
    <property type="evidence" value="ECO:0007669"/>
    <property type="project" value="UniProtKB-KW"/>
</dbReference>
<evidence type="ECO:0000259" key="13">
    <source>
        <dbReference type="SMART" id="SM00865"/>
    </source>
</evidence>
<evidence type="ECO:0000259" key="12">
    <source>
        <dbReference type="SMART" id="SM00864"/>
    </source>
</evidence>